<dbReference type="InterPro" id="IPR005248">
    <property type="entry name" value="NadD/NMNAT"/>
</dbReference>
<keyword evidence="4 10" id="KW-0808">Transferase</keyword>
<dbReference type="Gene3D" id="3.40.50.620">
    <property type="entry name" value="HUPs"/>
    <property type="match status" value="1"/>
</dbReference>
<evidence type="ECO:0000256" key="4">
    <source>
        <dbReference type="ARBA" id="ARBA00022679"/>
    </source>
</evidence>
<dbReference type="InterPro" id="IPR014729">
    <property type="entry name" value="Rossmann-like_a/b/a_fold"/>
</dbReference>
<dbReference type="CDD" id="cd02165">
    <property type="entry name" value="NMNAT"/>
    <property type="match status" value="1"/>
</dbReference>
<dbReference type="Proteomes" id="UP001279681">
    <property type="component" value="Unassembled WGS sequence"/>
</dbReference>
<keyword evidence="13" id="KW-1185">Reference proteome</keyword>
<evidence type="ECO:0000256" key="7">
    <source>
        <dbReference type="ARBA" id="ARBA00022840"/>
    </source>
</evidence>
<dbReference type="NCBIfam" id="NF000840">
    <property type="entry name" value="PRK00071.1-3"/>
    <property type="match status" value="1"/>
</dbReference>
<comment type="pathway">
    <text evidence="2 10">Cofactor biosynthesis; NAD(+) biosynthesis; deamido-NAD(+) from nicotinate D-ribonucleotide: step 1/1.</text>
</comment>
<evidence type="ECO:0000256" key="5">
    <source>
        <dbReference type="ARBA" id="ARBA00022695"/>
    </source>
</evidence>
<dbReference type="SUPFAM" id="SSF52374">
    <property type="entry name" value="Nucleotidylyl transferase"/>
    <property type="match status" value="1"/>
</dbReference>
<reference evidence="13" key="1">
    <citation type="submission" date="2023-07" db="EMBL/GenBank/DDBJ databases">
        <authorList>
            <person name="Colorado M.A."/>
            <person name="Villamil L.M."/>
            <person name="Melo J.F."/>
            <person name="Rodriguez J.A."/>
            <person name="Ruiz R.Y."/>
        </authorList>
    </citation>
    <scope>NUCLEOTIDE SEQUENCE [LARGE SCALE GENOMIC DNA]</scope>
    <source>
        <strain evidence="13">C33</strain>
    </source>
</reference>
<evidence type="ECO:0000313" key="13">
    <source>
        <dbReference type="Proteomes" id="UP001279681"/>
    </source>
</evidence>
<evidence type="ECO:0000313" key="12">
    <source>
        <dbReference type="EMBL" id="MDX8335281.1"/>
    </source>
</evidence>
<gene>
    <name evidence="10 12" type="primary">nadD</name>
    <name evidence="12" type="ORF">RFV38_02035</name>
</gene>
<dbReference type="HAMAP" id="MF_00244">
    <property type="entry name" value="NaMN_adenylyltr"/>
    <property type="match status" value="1"/>
</dbReference>
<dbReference type="EMBL" id="JAVIKH010000002">
    <property type="protein sequence ID" value="MDX8335281.1"/>
    <property type="molecule type" value="Genomic_DNA"/>
</dbReference>
<comment type="caution">
    <text evidence="12">The sequence shown here is derived from an EMBL/GenBank/DDBJ whole genome shotgun (WGS) entry which is preliminary data.</text>
</comment>
<dbReference type="PANTHER" id="PTHR39321">
    <property type="entry name" value="NICOTINATE-NUCLEOTIDE ADENYLYLTRANSFERASE-RELATED"/>
    <property type="match status" value="1"/>
</dbReference>
<dbReference type="PANTHER" id="PTHR39321:SF3">
    <property type="entry name" value="PHOSPHOPANTETHEINE ADENYLYLTRANSFERASE"/>
    <property type="match status" value="1"/>
</dbReference>
<protein>
    <recommendedName>
        <fullName evidence="10">Probable nicotinate-nucleotide adenylyltransferase</fullName>
        <ecNumber evidence="10">2.7.7.18</ecNumber>
    </recommendedName>
    <alternativeName>
        <fullName evidence="10">Deamido-NAD(+) diphosphorylase</fullName>
    </alternativeName>
    <alternativeName>
        <fullName evidence="10">Deamido-NAD(+) pyrophosphorylase</fullName>
    </alternativeName>
    <alternativeName>
        <fullName evidence="10">Nicotinate mononucleotide adenylyltransferase</fullName>
        <shortName evidence="10">NaMN adenylyltransferase</shortName>
    </alternativeName>
</protein>
<accession>A0ABU4W6Y2</accession>
<keyword evidence="7 10" id="KW-0067">ATP-binding</keyword>
<comment type="function">
    <text evidence="1 10">Catalyzes the reversible adenylation of nicotinate mononucleotide (NaMN) to nicotinic acid adenine dinucleotide (NaAD).</text>
</comment>
<organism evidence="12 13">
    <name type="scientific">Candidatus Cetobacterium colombiensis</name>
    <dbReference type="NCBI Taxonomy" id="3073100"/>
    <lineage>
        <taxon>Bacteria</taxon>
        <taxon>Fusobacteriati</taxon>
        <taxon>Fusobacteriota</taxon>
        <taxon>Fusobacteriia</taxon>
        <taxon>Fusobacteriales</taxon>
        <taxon>Fusobacteriaceae</taxon>
        <taxon>Cetobacterium</taxon>
    </lineage>
</organism>
<dbReference type="RefSeq" id="WP_320312691.1">
    <property type="nucleotide sequence ID" value="NZ_JAVIKH010000002.1"/>
</dbReference>
<name>A0ABU4W6Y2_9FUSO</name>
<keyword evidence="8 10" id="KW-0520">NAD</keyword>
<evidence type="ECO:0000256" key="2">
    <source>
        <dbReference type="ARBA" id="ARBA00005019"/>
    </source>
</evidence>
<evidence type="ECO:0000259" key="11">
    <source>
        <dbReference type="Pfam" id="PF01467"/>
    </source>
</evidence>
<dbReference type="EC" id="2.7.7.18" evidence="10"/>
<dbReference type="Pfam" id="PF01467">
    <property type="entry name" value="CTP_transf_like"/>
    <property type="match status" value="1"/>
</dbReference>
<sequence>MKIGIYGGSFNPIHNGHIYIAKFIVENLGLDKLIIIPVGNPSHRENILIDGKLRLEMCKIAFKNEEKIEVSDIEINSNELSYTYDTLLKIRNLYPENEYFEIIGEDSGAYFHKWKNYKEILKLAKVVVLQREGYTTAIKDSNLLQIKNPFLNFSSTRIRESISKEETIENMVPKEIDEFIKVNKLYKK</sequence>
<feature type="domain" description="Cytidyltransferase-like" evidence="11">
    <location>
        <begin position="5"/>
        <end position="160"/>
    </location>
</feature>
<dbReference type="NCBIfam" id="TIGR00482">
    <property type="entry name" value="nicotinate (nicotinamide) nucleotide adenylyltransferase"/>
    <property type="match status" value="1"/>
</dbReference>
<evidence type="ECO:0000256" key="6">
    <source>
        <dbReference type="ARBA" id="ARBA00022741"/>
    </source>
</evidence>
<proteinExistence type="inferred from homology"/>
<dbReference type="NCBIfam" id="TIGR00125">
    <property type="entry name" value="cyt_tran_rel"/>
    <property type="match status" value="1"/>
</dbReference>
<evidence type="ECO:0000256" key="3">
    <source>
        <dbReference type="ARBA" id="ARBA00022642"/>
    </source>
</evidence>
<evidence type="ECO:0000256" key="9">
    <source>
        <dbReference type="ARBA" id="ARBA00048721"/>
    </source>
</evidence>
<comment type="similarity">
    <text evidence="10">Belongs to the NadD family.</text>
</comment>
<evidence type="ECO:0000256" key="8">
    <source>
        <dbReference type="ARBA" id="ARBA00023027"/>
    </source>
</evidence>
<evidence type="ECO:0000256" key="10">
    <source>
        <dbReference type="HAMAP-Rule" id="MF_00244"/>
    </source>
</evidence>
<dbReference type="InterPro" id="IPR004821">
    <property type="entry name" value="Cyt_trans-like"/>
</dbReference>
<keyword evidence="6 10" id="KW-0547">Nucleotide-binding</keyword>
<dbReference type="GO" id="GO:0004515">
    <property type="term" value="F:nicotinate-nucleotide adenylyltransferase activity"/>
    <property type="evidence" value="ECO:0007669"/>
    <property type="project" value="UniProtKB-EC"/>
</dbReference>
<comment type="catalytic activity">
    <reaction evidence="9 10">
        <text>nicotinate beta-D-ribonucleotide + ATP + H(+) = deamido-NAD(+) + diphosphate</text>
        <dbReference type="Rhea" id="RHEA:22860"/>
        <dbReference type="ChEBI" id="CHEBI:15378"/>
        <dbReference type="ChEBI" id="CHEBI:30616"/>
        <dbReference type="ChEBI" id="CHEBI:33019"/>
        <dbReference type="ChEBI" id="CHEBI:57502"/>
        <dbReference type="ChEBI" id="CHEBI:58437"/>
        <dbReference type="EC" id="2.7.7.18"/>
    </reaction>
</comment>
<keyword evidence="3 10" id="KW-0662">Pyridine nucleotide biosynthesis</keyword>
<evidence type="ECO:0000256" key="1">
    <source>
        <dbReference type="ARBA" id="ARBA00002324"/>
    </source>
</evidence>
<keyword evidence="5 10" id="KW-0548">Nucleotidyltransferase</keyword>